<dbReference type="InterPro" id="IPR052718">
    <property type="entry name" value="NmrA-type_oxidoreductase"/>
</dbReference>
<evidence type="ECO:0000313" key="2">
    <source>
        <dbReference type="EMBL" id="MXP40492.1"/>
    </source>
</evidence>
<name>A0A6I4UP17_9SPHN</name>
<dbReference type="EMBL" id="WTYK01000001">
    <property type="protein sequence ID" value="MXP40492.1"/>
    <property type="molecule type" value="Genomic_DNA"/>
</dbReference>
<dbReference type="Gene3D" id="3.90.25.10">
    <property type="entry name" value="UDP-galactose 4-epimerase, domain 1"/>
    <property type="match status" value="1"/>
</dbReference>
<feature type="domain" description="NAD(P)-binding" evidence="1">
    <location>
        <begin position="8"/>
        <end position="184"/>
    </location>
</feature>
<gene>
    <name evidence="2" type="ORF">GRI75_02375</name>
</gene>
<sequence>MTTYAVTGASGQLGKFVLEELLQKVEANDVVAIVRDPAKLSDYADKGIAVRQGDYDDPASLESALAGVDRLLLISGNTLGERPRQHKNVVDAAKKAGVGYMAYTSILKADVTPIKLGGEHRATEETLAESGLAYDLVRNGWYNENYVGSLKAQVEAGVITGAAGQGRVSSAARADYAAGAAEVLVNGKGGEIYELAGDESWSMEEFAAEVSRQAGREVTYQDMSEEEYAKSLEAIGLPEYVARIVANSNASVALGALDERGRTLSRLTGRKTTPIGETIAKALNA</sequence>
<reference evidence="2 3" key="1">
    <citation type="submission" date="2019-12" db="EMBL/GenBank/DDBJ databases">
        <title>Genomic-based taxomic classification of the family Erythrobacteraceae.</title>
        <authorList>
            <person name="Xu L."/>
        </authorList>
    </citation>
    <scope>NUCLEOTIDE SEQUENCE [LARGE SCALE GENOMIC DNA]</scope>
    <source>
        <strain evidence="2 3">MCCC 1K02066</strain>
    </source>
</reference>
<dbReference type="AlphaFoldDB" id="A0A6I4UP17"/>
<dbReference type="PANTHER" id="PTHR47129">
    <property type="entry name" value="QUINONE OXIDOREDUCTASE 2"/>
    <property type="match status" value="1"/>
</dbReference>
<dbReference type="OrthoDB" id="7771794at2"/>
<protein>
    <submittedName>
        <fullName evidence="2">NAD(P)H-binding protein</fullName>
    </submittedName>
</protein>
<dbReference type="InterPro" id="IPR016040">
    <property type="entry name" value="NAD(P)-bd_dom"/>
</dbReference>
<evidence type="ECO:0000313" key="3">
    <source>
        <dbReference type="Proteomes" id="UP000469159"/>
    </source>
</evidence>
<dbReference type="InterPro" id="IPR036291">
    <property type="entry name" value="NAD(P)-bd_dom_sf"/>
</dbReference>
<keyword evidence="3" id="KW-1185">Reference proteome</keyword>
<dbReference type="CDD" id="cd05269">
    <property type="entry name" value="TMR_SDR_a"/>
    <property type="match status" value="1"/>
</dbReference>
<dbReference type="RefSeq" id="WP_160745318.1">
    <property type="nucleotide sequence ID" value="NZ_WTYK01000001.1"/>
</dbReference>
<evidence type="ECO:0000259" key="1">
    <source>
        <dbReference type="Pfam" id="PF13460"/>
    </source>
</evidence>
<dbReference type="Gene3D" id="3.40.50.720">
    <property type="entry name" value="NAD(P)-binding Rossmann-like Domain"/>
    <property type="match status" value="1"/>
</dbReference>
<proteinExistence type="predicted"/>
<dbReference type="Pfam" id="PF13460">
    <property type="entry name" value="NAD_binding_10"/>
    <property type="match status" value="1"/>
</dbReference>
<accession>A0A6I4UP17</accession>
<dbReference type="PANTHER" id="PTHR47129:SF1">
    <property type="entry name" value="NMRA-LIKE DOMAIN-CONTAINING PROTEIN"/>
    <property type="match status" value="1"/>
</dbReference>
<dbReference type="SUPFAM" id="SSF51735">
    <property type="entry name" value="NAD(P)-binding Rossmann-fold domains"/>
    <property type="match status" value="1"/>
</dbReference>
<comment type="caution">
    <text evidence="2">The sequence shown here is derived from an EMBL/GenBank/DDBJ whole genome shotgun (WGS) entry which is preliminary data.</text>
</comment>
<organism evidence="2 3">
    <name type="scientific">Croceibacterium soli</name>
    <dbReference type="NCBI Taxonomy" id="1739690"/>
    <lineage>
        <taxon>Bacteria</taxon>
        <taxon>Pseudomonadati</taxon>
        <taxon>Pseudomonadota</taxon>
        <taxon>Alphaproteobacteria</taxon>
        <taxon>Sphingomonadales</taxon>
        <taxon>Erythrobacteraceae</taxon>
        <taxon>Croceibacterium</taxon>
    </lineage>
</organism>
<dbReference type="Proteomes" id="UP000469159">
    <property type="component" value="Unassembled WGS sequence"/>
</dbReference>